<accession>A0A4P6UUI5</accession>
<dbReference type="AlphaFoldDB" id="A0A4P6UUI5"/>
<dbReference type="Proteomes" id="UP000291151">
    <property type="component" value="Chromosome"/>
</dbReference>
<comment type="similarity">
    <text evidence="1">Belongs to the PemK/MazF family.</text>
</comment>
<evidence type="ECO:0000313" key="3">
    <source>
        <dbReference type="EMBL" id="QBK25212.1"/>
    </source>
</evidence>
<organism evidence="3 4">
    <name type="scientific">Ureibacillus thermophilus</name>
    <dbReference type="NCBI Taxonomy" id="367743"/>
    <lineage>
        <taxon>Bacteria</taxon>
        <taxon>Bacillati</taxon>
        <taxon>Bacillota</taxon>
        <taxon>Bacilli</taxon>
        <taxon>Bacillales</taxon>
        <taxon>Caryophanaceae</taxon>
        <taxon>Ureibacillus</taxon>
    </lineage>
</organism>
<dbReference type="GO" id="GO:0003677">
    <property type="term" value="F:DNA binding"/>
    <property type="evidence" value="ECO:0007669"/>
    <property type="project" value="InterPro"/>
</dbReference>
<keyword evidence="2" id="KW-1277">Toxin-antitoxin system</keyword>
<keyword evidence="4" id="KW-1185">Reference proteome</keyword>
<sequence length="101" mass="11520">MSNNIMNSGDPNVLIAPLTSKLEVKINKQDNKPILKNGRPIPRFNSHYFLFKQKYSFLDSDSAVMTEALRSVSKIRLTKRLGEISEEDDKKVLAKLKRATQ</sequence>
<evidence type="ECO:0000256" key="1">
    <source>
        <dbReference type="ARBA" id="ARBA00007521"/>
    </source>
</evidence>
<dbReference type="InterPro" id="IPR003477">
    <property type="entry name" value="PemK-like"/>
</dbReference>
<evidence type="ECO:0000256" key="2">
    <source>
        <dbReference type="ARBA" id="ARBA00022649"/>
    </source>
</evidence>
<dbReference type="EMBL" id="CP036528">
    <property type="protein sequence ID" value="QBK25212.1"/>
    <property type="molecule type" value="Genomic_DNA"/>
</dbReference>
<dbReference type="InterPro" id="IPR011067">
    <property type="entry name" value="Plasmid_toxin/cell-grow_inhib"/>
</dbReference>
<reference evidence="3 4" key="1">
    <citation type="submission" date="2019-02" db="EMBL/GenBank/DDBJ databases">
        <title>Ureibacillus thermophilus.</title>
        <authorList>
            <person name="Sunny J.S."/>
            <person name="Natarajan A."/>
            <person name="Saleena L.M."/>
        </authorList>
    </citation>
    <scope>NUCLEOTIDE SEQUENCE [LARGE SCALE GENOMIC DNA]</scope>
    <source>
        <strain evidence="3 4">LM102</strain>
    </source>
</reference>
<dbReference type="SUPFAM" id="SSF50118">
    <property type="entry name" value="Cell growth inhibitor/plasmid maintenance toxic component"/>
    <property type="match status" value="1"/>
</dbReference>
<dbReference type="RefSeq" id="WP_208651601.1">
    <property type="nucleotide sequence ID" value="NZ_CP036528.1"/>
</dbReference>
<evidence type="ECO:0000313" key="4">
    <source>
        <dbReference type="Proteomes" id="UP000291151"/>
    </source>
</evidence>
<gene>
    <name evidence="3" type="ORF">DKZ56_04675</name>
</gene>
<dbReference type="Pfam" id="PF02452">
    <property type="entry name" value="PemK_toxin"/>
    <property type="match status" value="1"/>
</dbReference>
<proteinExistence type="inferred from homology"/>
<name>A0A4P6UUI5_9BACL</name>
<dbReference type="KEGG" id="uth:DKZ56_04675"/>
<dbReference type="Gene3D" id="2.30.30.110">
    <property type="match status" value="1"/>
</dbReference>
<protein>
    <submittedName>
        <fullName evidence="3">Type II toxin-antitoxin system PemK/MazF family toxin</fullName>
    </submittedName>
</protein>